<dbReference type="GO" id="GO:0016740">
    <property type="term" value="F:transferase activity"/>
    <property type="evidence" value="ECO:0007669"/>
    <property type="project" value="UniProtKB-KW"/>
</dbReference>
<reference evidence="1 2" key="1">
    <citation type="submission" date="2020-10" db="EMBL/GenBank/DDBJ databases">
        <title>Connecting structure to function with the recovery of over 1000 high-quality activated sludge metagenome-assembled genomes encoding full-length rRNA genes using long-read sequencing.</title>
        <authorList>
            <person name="Singleton C.M."/>
            <person name="Petriglieri F."/>
            <person name="Kristensen J.M."/>
            <person name="Kirkegaard R.H."/>
            <person name="Michaelsen T.Y."/>
            <person name="Andersen M.H."/>
            <person name="Karst S.M."/>
            <person name="Dueholm M.S."/>
            <person name="Nielsen P.H."/>
            <person name="Albertsen M."/>
        </authorList>
    </citation>
    <scope>NUCLEOTIDE SEQUENCE [LARGE SCALE GENOMIC DNA]</scope>
    <source>
        <strain evidence="1">EsbW_18-Q3-R4-48_BATAC.463</strain>
    </source>
</reference>
<dbReference type="Pfam" id="PF08843">
    <property type="entry name" value="AbiEii"/>
    <property type="match status" value="1"/>
</dbReference>
<accession>A0A935KAV1</accession>
<dbReference type="InterPro" id="IPR014942">
    <property type="entry name" value="AbiEii"/>
</dbReference>
<evidence type="ECO:0000313" key="1">
    <source>
        <dbReference type="EMBL" id="MBK7415376.1"/>
    </source>
</evidence>
<dbReference type="Gene3D" id="3.10.450.620">
    <property type="entry name" value="JHP933, nucleotidyltransferase-like core domain"/>
    <property type="match status" value="1"/>
</dbReference>
<name>A0A935KAV1_9RHOO</name>
<protein>
    <submittedName>
        <fullName evidence="1">Nucleotidyl transferase AbiEii/AbiGii toxin family protein</fullName>
    </submittedName>
</protein>
<dbReference type="EMBL" id="JADJMS010000020">
    <property type="protein sequence ID" value="MBK7415376.1"/>
    <property type="molecule type" value="Genomic_DNA"/>
</dbReference>
<evidence type="ECO:0000313" key="2">
    <source>
        <dbReference type="Proteomes" id="UP000739411"/>
    </source>
</evidence>
<proteinExistence type="predicted"/>
<keyword evidence="1" id="KW-0808">Transferase</keyword>
<dbReference type="AlphaFoldDB" id="A0A935KAV1"/>
<dbReference type="Proteomes" id="UP000739411">
    <property type="component" value="Unassembled WGS sequence"/>
</dbReference>
<organism evidence="1 2">
    <name type="scientific">Candidatus Dechloromonas phosphorivorans</name>
    <dbReference type="NCBI Taxonomy" id="2899244"/>
    <lineage>
        <taxon>Bacteria</taxon>
        <taxon>Pseudomonadati</taxon>
        <taxon>Pseudomonadota</taxon>
        <taxon>Betaproteobacteria</taxon>
        <taxon>Rhodocyclales</taxon>
        <taxon>Azonexaceae</taxon>
        <taxon>Dechloromonas</taxon>
    </lineage>
</organism>
<comment type="caution">
    <text evidence="1">The sequence shown here is derived from an EMBL/GenBank/DDBJ whole genome shotgun (WGS) entry which is preliminary data.</text>
</comment>
<gene>
    <name evidence="1" type="ORF">IPJ38_10005</name>
</gene>
<sequence>MNPSFREVITAADGDRLDLFLGAATRMGTAVQNVEKDFWVCWTLDALFNGLAAGGPRLLFKGGTSLSKAFGLISRFSEDIDITVFRDDLGQAAEVAELDALSGKKRRARLEAIRVACQAYIAGPLADQFTEIAGAVIPDGRFRLELDPDDKDGQTLLFWYPAVTPTTNDYIRSAVKIESGAKSALDPHIAASVKPYVAQDLPALDLTIHNVTTVKPERTFWDKVIILHGLRQWHDRRGELRHGGQRVSRHYYDVHQLMQASASPEWQADQALAMDCVDHARLFFGSADLGLDIAHPGAFTLVPSTAMHEALSKDYEAMAGMVFGEVPKLEAVLTSVEQFEQTINRAMNADKLAQAEQPT</sequence>